<dbReference type="PIRSF" id="PIRSF000294">
    <property type="entry name" value="Cytochrome-c_peroxidase"/>
    <property type="match status" value="1"/>
</dbReference>
<dbReference type="PROSITE" id="PS51257">
    <property type="entry name" value="PROKAR_LIPOPROTEIN"/>
    <property type="match status" value="1"/>
</dbReference>
<comment type="cofactor">
    <cofactor evidence="8">
        <name>heme</name>
        <dbReference type="ChEBI" id="CHEBI:30413"/>
    </cofactor>
    <text evidence="8">Binds 2 heme groups.</text>
</comment>
<feature type="binding site" description="covalent" evidence="8">
    <location>
        <position position="228"/>
    </location>
    <ligand>
        <name>heme c</name>
        <dbReference type="ChEBI" id="CHEBI:61717"/>
        <label>2</label>
    </ligand>
</feature>
<keyword evidence="2 8" id="KW-0349">Heme</keyword>
<dbReference type="GO" id="GO:0042597">
    <property type="term" value="C:periplasmic space"/>
    <property type="evidence" value="ECO:0007669"/>
    <property type="project" value="UniProtKB-SubCell"/>
</dbReference>
<keyword evidence="13" id="KW-1185">Reference proteome</keyword>
<dbReference type="InterPro" id="IPR004852">
    <property type="entry name" value="Di-haem_cyt_c_peroxidsae"/>
</dbReference>
<protein>
    <submittedName>
        <fullName evidence="12">Cytochrome-c peroxidase</fullName>
    </submittedName>
</protein>
<evidence type="ECO:0000256" key="2">
    <source>
        <dbReference type="ARBA" id="ARBA00022617"/>
    </source>
</evidence>
<dbReference type="GO" id="GO:0009055">
    <property type="term" value="F:electron transfer activity"/>
    <property type="evidence" value="ECO:0007669"/>
    <property type="project" value="InterPro"/>
</dbReference>
<dbReference type="GO" id="GO:0020037">
    <property type="term" value="F:heme binding"/>
    <property type="evidence" value="ECO:0007669"/>
    <property type="project" value="InterPro"/>
</dbReference>
<evidence type="ECO:0000256" key="10">
    <source>
        <dbReference type="SAM" id="SignalP"/>
    </source>
</evidence>
<dbReference type="SUPFAM" id="SSF46626">
    <property type="entry name" value="Cytochrome c"/>
    <property type="match status" value="2"/>
</dbReference>
<accession>A0A7K3WQ99</accession>
<feature type="binding site" description="axial binding residue" evidence="9">
    <location>
        <position position="229"/>
    </location>
    <ligand>
        <name>heme c</name>
        <dbReference type="ChEBI" id="CHEBI:61717"/>
        <label>2</label>
    </ligand>
    <ligandPart>
        <name>Fe</name>
        <dbReference type="ChEBI" id="CHEBI:18248"/>
    </ligandPart>
</feature>
<dbReference type="Pfam" id="PF03150">
    <property type="entry name" value="CCP_MauG"/>
    <property type="match status" value="1"/>
</dbReference>
<feature type="binding site" description="covalent" evidence="8">
    <location>
        <position position="79"/>
    </location>
    <ligand>
        <name>heme c</name>
        <dbReference type="ChEBI" id="CHEBI:61717"/>
        <label>1</label>
    </ligand>
</feature>
<dbReference type="PANTHER" id="PTHR30600:SF14">
    <property type="entry name" value="CYTOCHROME C PEROXIDASE"/>
    <property type="match status" value="1"/>
</dbReference>
<keyword evidence="5" id="KW-0574">Periplasm</keyword>
<evidence type="ECO:0000256" key="5">
    <source>
        <dbReference type="ARBA" id="ARBA00022764"/>
    </source>
</evidence>
<keyword evidence="3 9" id="KW-0479">Metal-binding</keyword>
<keyword evidence="4 10" id="KW-0732">Signal</keyword>
<comment type="PTM">
    <text evidence="8">Binds 2 heme groups per subunit.</text>
</comment>
<evidence type="ECO:0000256" key="3">
    <source>
        <dbReference type="ARBA" id="ARBA00022723"/>
    </source>
</evidence>
<dbReference type="Gene3D" id="1.10.760.10">
    <property type="entry name" value="Cytochrome c-like domain"/>
    <property type="match status" value="2"/>
</dbReference>
<evidence type="ECO:0000256" key="1">
    <source>
        <dbReference type="ARBA" id="ARBA00004418"/>
    </source>
</evidence>
<dbReference type="GO" id="GO:0046872">
    <property type="term" value="F:metal ion binding"/>
    <property type="evidence" value="ECO:0007669"/>
    <property type="project" value="UniProtKB-KW"/>
</dbReference>
<evidence type="ECO:0000256" key="8">
    <source>
        <dbReference type="PIRSR" id="PIRSR000294-1"/>
    </source>
</evidence>
<comment type="subcellular location">
    <subcellularLocation>
        <location evidence="1">Periplasm</location>
    </subcellularLocation>
</comment>
<dbReference type="PANTHER" id="PTHR30600">
    <property type="entry name" value="CYTOCHROME C PEROXIDASE-RELATED"/>
    <property type="match status" value="1"/>
</dbReference>
<feature type="chain" id="PRO_5029901595" evidence="10">
    <location>
        <begin position="23"/>
        <end position="344"/>
    </location>
</feature>
<proteinExistence type="predicted"/>
<dbReference type="AlphaFoldDB" id="A0A7K3WQ99"/>
<evidence type="ECO:0000313" key="13">
    <source>
        <dbReference type="Proteomes" id="UP000486602"/>
    </source>
</evidence>
<dbReference type="GO" id="GO:0004130">
    <property type="term" value="F:cytochrome-c peroxidase activity"/>
    <property type="evidence" value="ECO:0007669"/>
    <property type="project" value="TreeGrafter"/>
</dbReference>
<organism evidence="12 13">
    <name type="scientific">Cryomorpha ignava</name>
    <dbReference type="NCBI Taxonomy" id="101383"/>
    <lineage>
        <taxon>Bacteria</taxon>
        <taxon>Pseudomonadati</taxon>
        <taxon>Bacteroidota</taxon>
        <taxon>Flavobacteriia</taxon>
        <taxon>Flavobacteriales</taxon>
        <taxon>Cryomorphaceae</taxon>
        <taxon>Cryomorpha</taxon>
    </lineage>
</organism>
<comment type="caution">
    <text evidence="12">The sequence shown here is derived from an EMBL/GenBank/DDBJ whole genome shotgun (WGS) entry which is preliminary data.</text>
</comment>
<feature type="binding site" description="axial binding residue" evidence="9">
    <location>
        <position position="83"/>
    </location>
    <ligand>
        <name>heme c</name>
        <dbReference type="ChEBI" id="CHEBI:61717"/>
        <label>1</label>
    </ligand>
    <ligandPart>
        <name>Fe</name>
        <dbReference type="ChEBI" id="CHEBI:18248"/>
    </ligandPart>
</feature>
<feature type="binding site" description="covalent" evidence="8">
    <location>
        <position position="82"/>
    </location>
    <ligand>
        <name>heme c</name>
        <dbReference type="ChEBI" id="CHEBI:61717"/>
        <label>1</label>
    </ligand>
</feature>
<dbReference type="EMBL" id="JAAGVY010000016">
    <property type="protein sequence ID" value="NEN23833.1"/>
    <property type="molecule type" value="Genomic_DNA"/>
</dbReference>
<evidence type="ECO:0000256" key="4">
    <source>
        <dbReference type="ARBA" id="ARBA00022729"/>
    </source>
</evidence>
<feature type="signal peptide" evidence="10">
    <location>
        <begin position="1"/>
        <end position="22"/>
    </location>
</feature>
<dbReference type="Proteomes" id="UP000486602">
    <property type="component" value="Unassembled WGS sequence"/>
</dbReference>
<dbReference type="InterPro" id="IPR009056">
    <property type="entry name" value="Cyt_c-like_dom"/>
</dbReference>
<feature type="binding site" description="covalent" evidence="8">
    <location>
        <position position="225"/>
    </location>
    <ligand>
        <name>heme c</name>
        <dbReference type="ChEBI" id="CHEBI:61717"/>
        <label>2</label>
    </ligand>
</feature>
<evidence type="ECO:0000313" key="12">
    <source>
        <dbReference type="EMBL" id="NEN23833.1"/>
    </source>
</evidence>
<sequence>MFNWIKPIFFLLVTSAFLSGCAKDSANDKPLPQRPLLVIPEGFPEVAFPEDNPFTKASYDLGKKLFFDPILSRDSSISCGSCHQPSLAFSDRIALTSGVDDAPGKRNVPSLTNIGYHPYFTREGGVPTLEMHVLVPIQEHNEFDFNIVLIADRLKKSEQYVAMAQSAYEREPDAFVITRALANFQRTLISGNSAYDRYAFQGIPNALNAAELRGMNLFFSDELACSSCHSGFNFTNYTFENNGLYEDYIDEGRMRLTGLETDRARFKVPSLRNVELTAPYMFDGSLQTLQDVVEHYNSGGYAHANKNEEVKPLGLTNTEKNDLVAFLGSLTDYEFLENPNHYPN</sequence>
<dbReference type="InterPro" id="IPR026259">
    <property type="entry name" value="MauG/Cytc_peroxidase"/>
</dbReference>
<dbReference type="PROSITE" id="PS51007">
    <property type="entry name" value="CYTC"/>
    <property type="match status" value="1"/>
</dbReference>
<dbReference type="InterPro" id="IPR051395">
    <property type="entry name" value="Cytochrome_c_Peroxidase/MauG"/>
</dbReference>
<evidence type="ECO:0000256" key="6">
    <source>
        <dbReference type="ARBA" id="ARBA00023002"/>
    </source>
</evidence>
<name>A0A7K3WQ99_9FLAO</name>
<gene>
    <name evidence="12" type="ORF">G3O08_10000</name>
</gene>
<dbReference type="RefSeq" id="WP_163285227.1">
    <property type="nucleotide sequence ID" value="NZ_JAAGVY010000016.1"/>
</dbReference>
<evidence type="ECO:0000259" key="11">
    <source>
        <dbReference type="PROSITE" id="PS51007"/>
    </source>
</evidence>
<keyword evidence="12" id="KW-0575">Peroxidase</keyword>
<keyword evidence="6" id="KW-0560">Oxidoreductase</keyword>
<keyword evidence="7 9" id="KW-0408">Iron</keyword>
<feature type="domain" description="Cytochrome c" evidence="11">
    <location>
        <begin position="209"/>
        <end position="331"/>
    </location>
</feature>
<evidence type="ECO:0000256" key="7">
    <source>
        <dbReference type="ARBA" id="ARBA00023004"/>
    </source>
</evidence>
<dbReference type="InterPro" id="IPR036909">
    <property type="entry name" value="Cyt_c-like_dom_sf"/>
</dbReference>
<evidence type="ECO:0000256" key="9">
    <source>
        <dbReference type="PIRSR" id="PIRSR000294-2"/>
    </source>
</evidence>
<reference evidence="12 13" key="1">
    <citation type="submission" date="2020-02" db="EMBL/GenBank/DDBJ databases">
        <title>Out from the shadows clarifying the taxonomy of the family Cryomorphaceae and related taxa by utilizing the GTDB taxonomic framework.</title>
        <authorList>
            <person name="Bowman J.P."/>
        </authorList>
    </citation>
    <scope>NUCLEOTIDE SEQUENCE [LARGE SCALE GENOMIC DNA]</scope>
    <source>
        <strain evidence="12 13">QSSC 1-22</strain>
    </source>
</reference>